<feature type="region of interest" description="Disordered" evidence="9">
    <location>
        <begin position="702"/>
        <end position="789"/>
    </location>
</feature>
<dbReference type="GO" id="GO:0071037">
    <property type="term" value="P:nuclear polyadenylation-dependent snRNA catabolic process"/>
    <property type="evidence" value="ECO:0007669"/>
    <property type="project" value="TreeGrafter"/>
</dbReference>
<dbReference type="InterPro" id="IPR036397">
    <property type="entry name" value="RNaseH_sf"/>
</dbReference>
<dbReference type="InterPro" id="IPR049559">
    <property type="entry name" value="Rrp6p-like_exo"/>
</dbReference>
<evidence type="ECO:0000313" key="12">
    <source>
        <dbReference type="Proteomes" id="UP000242519"/>
    </source>
</evidence>
<keyword evidence="3" id="KW-0540">Nuclease</keyword>
<dbReference type="Gene3D" id="1.10.150.80">
    <property type="entry name" value="HRDC domain"/>
    <property type="match status" value="1"/>
</dbReference>
<dbReference type="GO" id="GO:0071036">
    <property type="term" value="P:nuclear polyadenylation-dependent snoRNA catabolic process"/>
    <property type="evidence" value="ECO:0007669"/>
    <property type="project" value="TreeGrafter"/>
</dbReference>
<dbReference type="GO" id="GO:0003727">
    <property type="term" value="F:single-stranded RNA binding"/>
    <property type="evidence" value="ECO:0007669"/>
    <property type="project" value="TreeGrafter"/>
</dbReference>
<comment type="similarity">
    <text evidence="8">Belongs to the exosome component 10/RRP6 family.</text>
</comment>
<dbReference type="CDD" id="cd06147">
    <property type="entry name" value="Rrp6p_like_exo"/>
    <property type="match status" value="1"/>
</dbReference>
<feature type="compositionally biased region" description="Acidic residues" evidence="9">
    <location>
        <begin position="722"/>
        <end position="734"/>
    </location>
</feature>
<dbReference type="InterPro" id="IPR002562">
    <property type="entry name" value="3'-5'_exonuclease_dom"/>
</dbReference>
<dbReference type="GO" id="GO:0071044">
    <property type="term" value="P:histone mRNA catabolic process"/>
    <property type="evidence" value="ECO:0007669"/>
    <property type="project" value="TreeGrafter"/>
</dbReference>
<dbReference type="GO" id="GO:0005730">
    <property type="term" value="C:nucleolus"/>
    <property type="evidence" value="ECO:0007669"/>
    <property type="project" value="TreeGrafter"/>
</dbReference>
<dbReference type="GO" id="GO:0000176">
    <property type="term" value="C:nuclear exosome (RNase complex)"/>
    <property type="evidence" value="ECO:0007669"/>
    <property type="project" value="InterPro"/>
</dbReference>
<dbReference type="InterPro" id="IPR002121">
    <property type="entry name" value="HRDC_dom"/>
</dbReference>
<feature type="compositionally biased region" description="Basic residues" evidence="9">
    <location>
        <begin position="702"/>
        <end position="711"/>
    </location>
</feature>
<keyword evidence="6" id="KW-0269">Exonuclease</keyword>
<dbReference type="GO" id="GO:0071051">
    <property type="term" value="P:poly(A)-dependent snoRNA 3'-end processing"/>
    <property type="evidence" value="ECO:0007669"/>
    <property type="project" value="TreeGrafter"/>
</dbReference>
<evidence type="ECO:0000256" key="8">
    <source>
        <dbReference type="ARBA" id="ARBA00043957"/>
    </source>
</evidence>
<dbReference type="Proteomes" id="UP000242519">
    <property type="component" value="Unassembled WGS sequence"/>
</dbReference>
<dbReference type="InterPro" id="IPR044876">
    <property type="entry name" value="HRDC_dom_sf"/>
</dbReference>
<dbReference type="InterPro" id="IPR012337">
    <property type="entry name" value="RNaseH-like_sf"/>
</dbReference>
<dbReference type="SUPFAM" id="SSF47819">
    <property type="entry name" value="HRDC-like"/>
    <property type="match status" value="1"/>
</dbReference>
<sequence>MEQMQDFKSLQEQVQASLISITRTTGQLSAEDLGFHRSFNSEVGTALDEQSERVLTLARALLESAASISELKAPFLEDADDVENNWRNVVDVVDSLLEKSDTCLDEYTGMIKRKGTPSTDLSTQIPSRFKKQTPGNLYRNQNLVKPQLGFEVKPNNDDDSTWKPILTSKPHGIVSLEESLGTFTNEFGQIQHCHPYEHEILHLKYPDHIFQKADPIQYLPVESTSAIFVDTEEGVLEMLEELKAASEIAIDLEHHDQRSYVGMVSLMQISTRDKDWIVDTLKPWRQNLQVLNEVFADPKIIKVFHGAYMDIVWLQRDLGLYVVGLFDTHHASRALKYAGASLAFLLKKFVDFDAEKQYQMADWRIRPLPDEMFYYARADTHFLLYIFDMIRNELIDKSDPKVPDENYLETTLQKSKETSLLRYERQVYNSESGKGPGGWFTQLNKTPSLLSKEQFAVFRTVHEWRDYIARLDDDSPTFVMPQHVVLTLAKLMPGDMVALLGLTKSCAYSVKSRAVELLNIIKSAKASGKDGPSMIDILRSESSTLAAKTNPKRAPTTALEAASTTLVAVMDEGDLRSSKSTFWGGAFGSSMWDTPDSPHKVNKNDNLRLAVPLPPLSSEIFGAPQGFAEQAQVAQKIPLPDSPVPPPLKVDEPFVLKRGAKRKSEATSDIEETGGDGGFDIALDVEDDEAEVKAAAKALRKAEKRARKAAKRAAEAGKSGELAEDEEDNDDEPFDYSKAESVLHGKKELGDRSGKLKKPFDPYVKSMDAPKGMRRVQTERAGKSQTFKN</sequence>
<dbReference type="SUPFAM" id="SSF53098">
    <property type="entry name" value="Ribonuclease H-like"/>
    <property type="match status" value="1"/>
</dbReference>
<dbReference type="GO" id="GO:0071038">
    <property type="term" value="P:TRAMP-dependent tRNA surveillance pathway"/>
    <property type="evidence" value="ECO:0007669"/>
    <property type="project" value="TreeGrafter"/>
</dbReference>
<evidence type="ECO:0000256" key="3">
    <source>
        <dbReference type="ARBA" id="ARBA00022722"/>
    </source>
</evidence>
<dbReference type="FunCoup" id="A0A218YSU6">
    <property type="interactions" value="926"/>
</dbReference>
<reference evidence="11 12" key="1">
    <citation type="submission" date="2017-04" db="EMBL/GenBank/DDBJ databases">
        <title>Draft genome sequence of Marssonina coronaria NL1: causal agent of apple blotch.</title>
        <authorList>
            <person name="Cheng Q."/>
        </authorList>
    </citation>
    <scope>NUCLEOTIDE SEQUENCE [LARGE SCALE GENOMIC DNA]</scope>
    <source>
        <strain evidence="11 12">NL1</strain>
    </source>
</reference>
<dbReference type="OrthoDB" id="2250022at2759"/>
<dbReference type="Pfam" id="PF01612">
    <property type="entry name" value="DNA_pol_A_exo1"/>
    <property type="match status" value="1"/>
</dbReference>
<evidence type="ECO:0000256" key="9">
    <source>
        <dbReference type="SAM" id="MobiDB-lite"/>
    </source>
</evidence>
<evidence type="ECO:0000259" key="10">
    <source>
        <dbReference type="PROSITE" id="PS50967"/>
    </source>
</evidence>
<accession>A0A218YSU6</accession>
<dbReference type="Pfam" id="PF08066">
    <property type="entry name" value="PMC2NT"/>
    <property type="match status" value="1"/>
</dbReference>
<dbReference type="FunFam" id="1.10.150.80:FF:000001">
    <property type="entry name" value="Putative exosome component 10"/>
    <property type="match status" value="1"/>
</dbReference>
<dbReference type="Gene3D" id="3.30.420.10">
    <property type="entry name" value="Ribonuclease H-like superfamily/Ribonuclease H"/>
    <property type="match status" value="1"/>
</dbReference>
<name>A0A218YSU6_9HELO</name>
<dbReference type="InterPro" id="IPR010997">
    <property type="entry name" value="HRDC-like_sf"/>
</dbReference>
<dbReference type="PANTHER" id="PTHR12124:SF47">
    <property type="entry name" value="EXOSOME COMPONENT 10"/>
    <property type="match status" value="1"/>
</dbReference>
<dbReference type="GO" id="GO:0000467">
    <property type="term" value="P:exonucleolytic trimming to generate mature 3'-end of 5.8S rRNA from tricistronic rRNA transcript (SSU-rRNA, 5.8S rRNA, LSU-rRNA)"/>
    <property type="evidence" value="ECO:0007669"/>
    <property type="project" value="InterPro"/>
</dbReference>
<dbReference type="GO" id="GO:0071039">
    <property type="term" value="P:nuclear polyadenylation-dependent CUT catabolic process"/>
    <property type="evidence" value="ECO:0007669"/>
    <property type="project" value="TreeGrafter"/>
</dbReference>
<proteinExistence type="inferred from homology"/>
<evidence type="ECO:0000256" key="5">
    <source>
        <dbReference type="ARBA" id="ARBA00022835"/>
    </source>
</evidence>
<dbReference type="GO" id="GO:0000166">
    <property type="term" value="F:nucleotide binding"/>
    <property type="evidence" value="ECO:0007669"/>
    <property type="project" value="InterPro"/>
</dbReference>
<feature type="compositionally biased region" description="Basic and acidic residues" evidence="9">
    <location>
        <begin position="735"/>
        <end position="760"/>
    </location>
</feature>
<dbReference type="Pfam" id="PF00570">
    <property type="entry name" value="HRDC"/>
    <property type="match status" value="1"/>
</dbReference>
<dbReference type="SMART" id="SM00474">
    <property type="entry name" value="35EXOc"/>
    <property type="match status" value="1"/>
</dbReference>
<dbReference type="STRING" id="503106.A0A218YSU6"/>
<gene>
    <name evidence="11" type="ORF">B2J93_3759</name>
</gene>
<protein>
    <recommendedName>
        <fullName evidence="10">HRDC domain-containing protein</fullName>
    </recommendedName>
</protein>
<comment type="caution">
    <text evidence="11">The sequence shown here is derived from an EMBL/GenBank/DDBJ whole genome shotgun (WGS) entry which is preliminary data.</text>
</comment>
<evidence type="ECO:0000256" key="1">
    <source>
        <dbReference type="ARBA" id="ARBA00004123"/>
    </source>
</evidence>
<evidence type="ECO:0000313" key="11">
    <source>
        <dbReference type="EMBL" id="OWO97961.1"/>
    </source>
</evidence>
<keyword evidence="5" id="KW-0271">Exosome</keyword>
<keyword evidence="4" id="KW-0378">Hydrolase</keyword>
<dbReference type="GO" id="GO:0000175">
    <property type="term" value="F:3'-5'-RNA exonuclease activity"/>
    <property type="evidence" value="ECO:0007669"/>
    <property type="project" value="InterPro"/>
</dbReference>
<dbReference type="AlphaFoldDB" id="A0A218YSU6"/>
<dbReference type="FunFam" id="3.30.420.10:FF:000059">
    <property type="entry name" value="Exosome complex exonuclease Rrp6"/>
    <property type="match status" value="1"/>
</dbReference>
<evidence type="ECO:0000256" key="7">
    <source>
        <dbReference type="ARBA" id="ARBA00023242"/>
    </source>
</evidence>
<evidence type="ECO:0000256" key="6">
    <source>
        <dbReference type="ARBA" id="ARBA00022839"/>
    </source>
</evidence>
<dbReference type="InterPro" id="IPR045092">
    <property type="entry name" value="Rrp6-like"/>
</dbReference>
<dbReference type="InterPro" id="IPR012588">
    <property type="entry name" value="Exosome-assoc_fac_Rrp6_N"/>
</dbReference>
<dbReference type="GO" id="GO:0071035">
    <property type="term" value="P:nuclear polyadenylation-dependent rRNA catabolic process"/>
    <property type="evidence" value="ECO:0007669"/>
    <property type="project" value="TreeGrafter"/>
</dbReference>
<dbReference type="EMBL" id="MZNU01000415">
    <property type="protein sequence ID" value="OWO97961.1"/>
    <property type="molecule type" value="Genomic_DNA"/>
</dbReference>
<dbReference type="PROSITE" id="PS50967">
    <property type="entry name" value="HRDC"/>
    <property type="match status" value="1"/>
</dbReference>
<dbReference type="InParanoid" id="A0A218YSU6"/>
<comment type="subcellular location">
    <subcellularLocation>
        <location evidence="1">Nucleus</location>
    </subcellularLocation>
</comment>
<dbReference type="PANTHER" id="PTHR12124">
    <property type="entry name" value="POLYMYOSITIS/SCLERODERMA AUTOANTIGEN-RELATED"/>
    <property type="match status" value="1"/>
</dbReference>
<keyword evidence="2" id="KW-0698">rRNA processing</keyword>
<evidence type="ECO:0000256" key="4">
    <source>
        <dbReference type="ARBA" id="ARBA00022801"/>
    </source>
</evidence>
<keyword evidence="12" id="KW-1185">Reference proteome</keyword>
<feature type="region of interest" description="Disordered" evidence="9">
    <location>
        <begin position="659"/>
        <end position="681"/>
    </location>
</feature>
<evidence type="ECO:0000256" key="2">
    <source>
        <dbReference type="ARBA" id="ARBA00022552"/>
    </source>
</evidence>
<organism evidence="11 12">
    <name type="scientific">Diplocarpon coronariae</name>
    <dbReference type="NCBI Taxonomy" id="2795749"/>
    <lineage>
        <taxon>Eukaryota</taxon>
        <taxon>Fungi</taxon>
        <taxon>Dikarya</taxon>
        <taxon>Ascomycota</taxon>
        <taxon>Pezizomycotina</taxon>
        <taxon>Leotiomycetes</taxon>
        <taxon>Helotiales</taxon>
        <taxon>Drepanopezizaceae</taxon>
        <taxon>Diplocarpon</taxon>
    </lineage>
</organism>
<feature type="domain" description="HRDC" evidence="10">
    <location>
        <begin position="451"/>
        <end position="531"/>
    </location>
</feature>
<keyword evidence="7" id="KW-0539">Nucleus</keyword>
<dbReference type="GO" id="GO:0071040">
    <property type="term" value="P:nuclear polyadenylation-dependent antisense transcript catabolic process"/>
    <property type="evidence" value="ECO:0007669"/>
    <property type="project" value="TreeGrafter"/>
</dbReference>